<reference evidence="4" key="1">
    <citation type="submission" date="2020-05" db="EMBL/GenBank/DDBJ databases">
        <authorList>
            <person name="Chiriac C."/>
            <person name="Salcher M."/>
            <person name="Ghai R."/>
            <person name="Kavagutti S V."/>
        </authorList>
    </citation>
    <scope>NUCLEOTIDE SEQUENCE</scope>
</reference>
<name>A0A6J6BJ71_9ZZZZ</name>
<dbReference type="SUPFAM" id="SSF53822">
    <property type="entry name" value="Periplasmic binding protein-like I"/>
    <property type="match status" value="1"/>
</dbReference>
<dbReference type="PROSITE" id="PS51257">
    <property type="entry name" value="PROKAR_LIPOPROTEIN"/>
    <property type="match status" value="1"/>
</dbReference>
<sequence length="524" mass="53775">MSSRGMRARPALALFCGLALIAAACGGDDEESPSTDAAVETTAATEETDAAPETTAATEETDGATETTATETTDGGGGAEGIDDAIHGTGAEKFVADLTAASASPLAAEGEPIKIGFQNPEGDPNGSFPEFSLAAEATVEYINNELGGLGADIANGVPGRPIELVVCKMAITPDDSQRCANELLADGVELVFSSINFFGNHFPTYAAADLPVIVITPITVGDFTSPGVYSIGGGGGCLGVHTGLVEFATTEFGDIERLGIPWADTPPGVVCYYDLEKKPVDVLNGSVPGDAERAGSLPNLTSLGVPVKPATPDVTPLVTEILDFDPQVIIFSAQGADCWNWVDGMGRLGWTPDQVPLVLSGACIDFEAMAAAGDLAKGIYFVGAPGAVLNPIDSIEDPRDRFEAEIYQTKLIEYGLDPAELNKGFATQAATGLMSLWSYGAQIAADGGEVTGAALAEKYAASAGDHLFGSTPLSCSTAPAPYVAVCNAEVSATQWNGEALVPVRDRFSGLDLVAGTEIKPGPDA</sequence>
<dbReference type="InterPro" id="IPR028081">
    <property type="entry name" value="Leu-bd"/>
</dbReference>
<accession>A0A6J6BJ71</accession>
<keyword evidence="1" id="KW-0732">Signal</keyword>
<feature type="domain" description="Leucine-binding protein" evidence="3">
    <location>
        <begin position="112"/>
        <end position="387"/>
    </location>
</feature>
<feature type="region of interest" description="Disordered" evidence="2">
    <location>
        <begin position="27"/>
        <end position="83"/>
    </location>
</feature>
<proteinExistence type="predicted"/>
<gene>
    <name evidence="4" type="ORF">UFOPK1493_00160</name>
</gene>
<evidence type="ECO:0000259" key="3">
    <source>
        <dbReference type="Pfam" id="PF13458"/>
    </source>
</evidence>
<evidence type="ECO:0000256" key="2">
    <source>
        <dbReference type="SAM" id="MobiDB-lite"/>
    </source>
</evidence>
<dbReference type="Pfam" id="PF13458">
    <property type="entry name" value="Peripla_BP_6"/>
    <property type="match status" value="1"/>
</dbReference>
<evidence type="ECO:0000313" key="4">
    <source>
        <dbReference type="EMBL" id="CAB4539066.1"/>
    </source>
</evidence>
<dbReference type="InterPro" id="IPR028082">
    <property type="entry name" value="Peripla_BP_I"/>
</dbReference>
<protein>
    <submittedName>
        <fullName evidence="4">Unannotated protein</fullName>
    </submittedName>
</protein>
<dbReference type="AlphaFoldDB" id="A0A6J6BJ71"/>
<evidence type="ECO:0000256" key="1">
    <source>
        <dbReference type="ARBA" id="ARBA00022729"/>
    </source>
</evidence>
<dbReference type="EMBL" id="CAEZSR010000003">
    <property type="protein sequence ID" value="CAB4539066.1"/>
    <property type="molecule type" value="Genomic_DNA"/>
</dbReference>
<dbReference type="Gene3D" id="3.40.50.2300">
    <property type="match status" value="2"/>
</dbReference>
<feature type="compositionally biased region" description="Low complexity" evidence="2">
    <location>
        <begin position="35"/>
        <end position="73"/>
    </location>
</feature>
<organism evidence="4">
    <name type="scientific">freshwater metagenome</name>
    <dbReference type="NCBI Taxonomy" id="449393"/>
    <lineage>
        <taxon>unclassified sequences</taxon>
        <taxon>metagenomes</taxon>
        <taxon>ecological metagenomes</taxon>
    </lineage>
</organism>